<dbReference type="GO" id="GO:0042597">
    <property type="term" value="C:periplasmic space"/>
    <property type="evidence" value="ECO:0007669"/>
    <property type="project" value="UniProtKB-SubCell"/>
</dbReference>
<dbReference type="AlphaFoldDB" id="A0A4Y1YL50"/>
<evidence type="ECO:0000313" key="6">
    <source>
        <dbReference type="EMBL" id="BBL34872.1"/>
    </source>
</evidence>
<organism evidence="6 7">
    <name type="scientific">Nitrosomonas stercoris</name>
    <dbReference type="NCBI Taxonomy" id="1444684"/>
    <lineage>
        <taxon>Bacteria</taxon>
        <taxon>Pseudomonadati</taxon>
        <taxon>Pseudomonadota</taxon>
        <taxon>Betaproteobacteria</taxon>
        <taxon>Nitrosomonadales</taxon>
        <taxon>Nitrosomonadaceae</taxon>
        <taxon>Nitrosomonas</taxon>
    </lineage>
</organism>
<dbReference type="Gene3D" id="2.30.30.760">
    <property type="match status" value="1"/>
</dbReference>
<feature type="signal peptide" evidence="4">
    <location>
        <begin position="1"/>
        <end position="22"/>
    </location>
</feature>
<proteinExistence type="inferred from homology"/>
<evidence type="ECO:0000313" key="7">
    <source>
        <dbReference type="Proteomes" id="UP000316473"/>
    </source>
</evidence>
<dbReference type="InterPro" id="IPR039246">
    <property type="entry name" value="Flagellar_FlgA"/>
</dbReference>
<dbReference type="Pfam" id="PF13144">
    <property type="entry name" value="ChapFlgA"/>
    <property type="match status" value="1"/>
</dbReference>
<name>A0A4Y1YL50_9PROT</name>
<dbReference type="KEGG" id="nst:Nstercoris_01123"/>
<evidence type="ECO:0000256" key="2">
    <source>
        <dbReference type="ARBA" id="ARBA00022729"/>
    </source>
</evidence>
<reference evidence="6 7" key="1">
    <citation type="submission" date="2019-06" db="EMBL/GenBank/DDBJ databases">
        <title>Nitrosomonas stercoris KYUHI-S whole genome shotgun sequence.</title>
        <authorList>
            <person name="Nakagawa T."/>
            <person name="Tsuchiya Y."/>
            <person name="Takahashi R."/>
        </authorList>
    </citation>
    <scope>NUCLEOTIDE SEQUENCE [LARGE SCALE GENOMIC DNA]</scope>
    <source>
        <strain evidence="6 7">KYUHI-S</strain>
    </source>
</reference>
<keyword evidence="7" id="KW-1185">Reference proteome</keyword>
<comment type="similarity">
    <text evidence="4">Belongs to the FlgA family.</text>
</comment>
<dbReference type="Pfam" id="PF17656">
    <property type="entry name" value="ChapFlgA_N"/>
    <property type="match status" value="1"/>
</dbReference>
<keyword evidence="4" id="KW-1005">Bacterial flagellum biogenesis</keyword>
<dbReference type="PANTHER" id="PTHR36307:SF1">
    <property type="entry name" value="FLAGELLA BASAL BODY P-RING FORMATION PROTEIN FLGA"/>
    <property type="match status" value="1"/>
</dbReference>
<dbReference type="NCBIfam" id="TIGR03170">
    <property type="entry name" value="flgA_cterm"/>
    <property type="match status" value="1"/>
</dbReference>
<dbReference type="InterPro" id="IPR013974">
    <property type="entry name" value="SAF"/>
</dbReference>
<sequence length="231" mass="24835">MRPLLLWITLVSCLLHSTATIASEHSATAAITKAVNDFVYAETRHLPGKVTITVKPNTYRAAQPCNQLQPFLPPGGRLWGKFSVGVRCQNEETSWTLYVPVEIAVIASVVHAAQPINRGQIITAQDIVSKEANLVRIPNQAITDPVQVIGQVATAYLASGQPIRAHQIRAQYVISRGQKVQLIASGTGFSVSTEGEALAAAAEGEMVQVRNLIGRIISGIARQGGIVEIRQ</sequence>
<dbReference type="Proteomes" id="UP000316473">
    <property type="component" value="Chromosome"/>
</dbReference>
<dbReference type="CDD" id="cd11614">
    <property type="entry name" value="SAF_CpaB_FlgA_like"/>
    <property type="match status" value="1"/>
</dbReference>
<dbReference type="InterPro" id="IPR017585">
    <property type="entry name" value="SAF_FlgA"/>
</dbReference>
<feature type="domain" description="SAF" evidence="5">
    <location>
        <begin position="107"/>
        <end position="169"/>
    </location>
</feature>
<evidence type="ECO:0000256" key="3">
    <source>
        <dbReference type="ARBA" id="ARBA00022764"/>
    </source>
</evidence>
<evidence type="ECO:0000259" key="5">
    <source>
        <dbReference type="SMART" id="SM00858"/>
    </source>
</evidence>
<keyword evidence="3 4" id="KW-0574">Periplasm</keyword>
<protein>
    <recommendedName>
        <fullName evidence="4">Flagella basal body P-ring formation protein FlgA</fullName>
    </recommendedName>
</protein>
<keyword evidence="2 4" id="KW-0732">Signal</keyword>
<comment type="function">
    <text evidence="4">Involved in the assembly process of the P-ring formation. It may associate with FlgF on the rod constituting a structure essential for the P-ring assembly or may act as a modulator protein for the P-ring assembly.</text>
</comment>
<evidence type="ECO:0000256" key="4">
    <source>
        <dbReference type="RuleBase" id="RU362063"/>
    </source>
</evidence>
<feature type="chain" id="PRO_5021514187" description="Flagella basal body P-ring formation protein FlgA" evidence="4">
    <location>
        <begin position="23"/>
        <end position="231"/>
    </location>
</feature>
<gene>
    <name evidence="6" type="ORF">Nstercoris_01123</name>
</gene>
<dbReference type="EMBL" id="AP019755">
    <property type="protein sequence ID" value="BBL34872.1"/>
    <property type="molecule type" value="Genomic_DNA"/>
</dbReference>
<accession>A0A4Y1YL50</accession>
<dbReference type="SMART" id="SM00858">
    <property type="entry name" value="SAF"/>
    <property type="match status" value="1"/>
</dbReference>
<evidence type="ECO:0000256" key="1">
    <source>
        <dbReference type="ARBA" id="ARBA00004418"/>
    </source>
</evidence>
<dbReference type="Gene3D" id="3.90.1210.10">
    <property type="entry name" value="Antifreeze-like/N-acetylneuraminic acid synthase C-terminal domain"/>
    <property type="match status" value="1"/>
</dbReference>
<dbReference type="GO" id="GO:0044780">
    <property type="term" value="P:bacterial-type flagellum assembly"/>
    <property type="evidence" value="ECO:0007669"/>
    <property type="project" value="InterPro"/>
</dbReference>
<comment type="subcellular location">
    <subcellularLocation>
        <location evidence="1 4">Periplasm</location>
    </subcellularLocation>
</comment>
<dbReference type="PANTHER" id="PTHR36307">
    <property type="entry name" value="FLAGELLA BASAL BODY P-RING FORMATION PROTEIN FLGA"/>
    <property type="match status" value="1"/>
</dbReference>
<dbReference type="InterPro" id="IPR041231">
    <property type="entry name" value="FlgA_N"/>
</dbReference>